<gene>
    <name evidence="1" type="ORF">NE237_026244</name>
</gene>
<reference evidence="1" key="1">
    <citation type="journal article" date="2023" name="Plant J.">
        <title>The genome of the king protea, Protea cynaroides.</title>
        <authorList>
            <person name="Chang J."/>
            <person name="Duong T.A."/>
            <person name="Schoeman C."/>
            <person name="Ma X."/>
            <person name="Roodt D."/>
            <person name="Barker N."/>
            <person name="Li Z."/>
            <person name="Van de Peer Y."/>
            <person name="Mizrachi E."/>
        </authorList>
    </citation>
    <scope>NUCLEOTIDE SEQUENCE</scope>
    <source>
        <tissue evidence="1">Young leaves</tissue>
    </source>
</reference>
<name>A0A9Q0K2J6_9MAGN</name>
<evidence type="ECO:0000313" key="2">
    <source>
        <dbReference type="Proteomes" id="UP001141806"/>
    </source>
</evidence>
<proteinExistence type="predicted"/>
<organism evidence="1 2">
    <name type="scientific">Protea cynaroides</name>
    <dbReference type="NCBI Taxonomy" id="273540"/>
    <lineage>
        <taxon>Eukaryota</taxon>
        <taxon>Viridiplantae</taxon>
        <taxon>Streptophyta</taxon>
        <taxon>Embryophyta</taxon>
        <taxon>Tracheophyta</taxon>
        <taxon>Spermatophyta</taxon>
        <taxon>Magnoliopsida</taxon>
        <taxon>Proteales</taxon>
        <taxon>Proteaceae</taxon>
        <taxon>Protea</taxon>
    </lineage>
</organism>
<protein>
    <submittedName>
        <fullName evidence="1">Uncharacterized protein</fullName>
    </submittedName>
</protein>
<dbReference type="AlphaFoldDB" id="A0A9Q0K2J6"/>
<accession>A0A9Q0K2J6</accession>
<keyword evidence="2" id="KW-1185">Reference proteome</keyword>
<comment type="caution">
    <text evidence="1">The sequence shown here is derived from an EMBL/GenBank/DDBJ whole genome shotgun (WGS) entry which is preliminary data.</text>
</comment>
<dbReference type="Proteomes" id="UP001141806">
    <property type="component" value="Unassembled WGS sequence"/>
</dbReference>
<evidence type="ECO:0000313" key="1">
    <source>
        <dbReference type="EMBL" id="KAJ4959133.1"/>
    </source>
</evidence>
<sequence>MDFAAVISSIVARGLQKDCDLLETDPVVQWDVSPSLAQVRPEVVSGVHSLALDASLNSFLVLGCCADVFGHSDGAGGNRRRVHASVTTAVAVIVGLPTGQVLLFTVGLPKDARHLMLSCLTADGSFVVGGGVNNGSLRSVQCFSVTEGSDLLSHVAKEETYGVVVGIGSQGRNLIGGGLVQVTVTSKRSVGQLARCDKLYAIIACTRSSLRE</sequence>
<dbReference type="EMBL" id="JAMYWD010000010">
    <property type="protein sequence ID" value="KAJ4959133.1"/>
    <property type="molecule type" value="Genomic_DNA"/>
</dbReference>